<dbReference type="PROSITE" id="PS50011">
    <property type="entry name" value="PROTEIN_KINASE_DOM"/>
    <property type="match status" value="1"/>
</dbReference>
<protein>
    <recommendedName>
        <fullName evidence="1">non-specific serine/threonine protein kinase</fullName>
        <ecNumber evidence="1">2.7.11.1</ecNumber>
    </recommendedName>
</protein>
<dbReference type="PANTHER" id="PTHR48012">
    <property type="entry name" value="STERILE20-LIKE KINASE, ISOFORM B-RELATED"/>
    <property type="match status" value="1"/>
</dbReference>
<dbReference type="EMBL" id="CAJJDM010000014">
    <property type="protein sequence ID" value="CAD8051467.1"/>
    <property type="molecule type" value="Genomic_DNA"/>
</dbReference>
<evidence type="ECO:0000256" key="2">
    <source>
        <dbReference type="ARBA" id="ARBA00022741"/>
    </source>
</evidence>
<keyword evidence="7" id="KW-1185">Reference proteome</keyword>
<keyword evidence="2 4" id="KW-0547">Nucleotide-binding</keyword>
<dbReference type="Proteomes" id="UP000688137">
    <property type="component" value="Unassembled WGS sequence"/>
</dbReference>
<organism evidence="6 7">
    <name type="scientific">Paramecium primaurelia</name>
    <dbReference type="NCBI Taxonomy" id="5886"/>
    <lineage>
        <taxon>Eukaryota</taxon>
        <taxon>Sar</taxon>
        <taxon>Alveolata</taxon>
        <taxon>Ciliophora</taxon>
        <taxon>Intramacronucleata</taxon>
        <taxon>Oligohymenophorea</taxon>
        <taxon>Peniculida</taxon>
        <taxon>Parameciidae</taxon>
        <taxon>Paramecium</taxon>
    </lineage>
</organism>
<keyword evidence="3 4" id="KW-0067">ATP-binding</keyword>
<dbReference type="GO" id="GO:0005524">
    <property type="term" value="F:ATP binding"/>
    <property type="evidence" value="ECO:0007669"/>
    <property type="project" value="UniProtKB-UniRule"/>
</dbReference>
<evidence type="ECO:0000313" key="7">
    <source>
        <dbReference type="Proteomes" id="UP000688137"/>
    </source>
</evidence>
<dbReference type="InterPro" id="IPR000719">
    <property type="entry name" value="Prot_kinase_dom"/>
</dbReference>
<dbReference type="GO" id="GO:0004674">
    <property type="term" value="F:protein serine/threonine kinase activity"/>
    <property type="evidence" value="ECO:0007669"/>
    <property type="project" value="UniProtKB-EC"/>
</dbReference>
<dbReference type="CDD" id="cd06612">
    <property type="entry name" value="STKc_MST1_2"/>
    <property type="match status" value="1"/>
</dbReference>
<dbReference type="OMA" id="PIREAPR"/>
<dbReference type="PANTHER" id="PTHR48012:SF2">
    <property type="entry name" value="STERILE20-LIKE KINASE, ISOFORM B"/>
    <property type="match status" value="1"/>
</dbReference>
<dbReference type="InterPro" id="IPR050629">
    <property type="entry name" value="STE20/SPS1-PAK"/>
</dbReference>
<dbReference type="SMART" id="SM00220">
    <property type="entry name" value="S_TKc"/>
    <property type="match status" value="1"/>
</dbReference>
<gene>
    <name evidence="6" type="ORF">PPRIM_AZ9-3.1.T0180111</name>
</gene>
<dbReference type="AlphaFoldDB" id="A0A8S1K9Z8"/>
<dbReference type="InterPro" id="IPR017441">
    <property type="entry name" value="Protein_kinase_ATP_BS"/>
</dbReference>
<evidence type="ECO:0000256" key="1">
    <source>
        <dbReference type="ARBA" id="ARBA00012513"/>
    </source>
</evidence>
<feature type="binding site" evidence="4">
    <location>
        <position position="39"/>
    </location>
    <ligand>
        <name>ATP</name>
        <dbReference type="ChEBI" id="CHEBI:30616"/>
    </ligand>
</feature>
<evidence type="ECO:0000256" key="4">
    <source>
        <dbReference type="PROSITE-ProRule" id="PRU10141"/>
    </source>
</evidence>
<dbReference type="FunFam" id="1.10.510.10:FF:001091">
    <property type="entry name" value="STE family protein kinase"/>
    <property type="match status" value="1"/>
</dbReference>
<proteinExistence type="predicted"/>
<reference evidence="6" key="1">
    <citation type="submission" date="2021-01" db="EMBL/GenBank/DDBJ databases">
        <authorList>
            <consortium name="Genoscope - CEA"/>
            <person name="William W."/>
        </authorList>
    </citation>
    <scope>NUCLEOTIDE SEQUENCE</scope>
</reference>
<dbReference type="Pfam" id="PF00069">
    <property type="entry name" value="Pkinase"/>
    <property type="match status" value="1"/>
</dbReference>
<evidence type="ECO:0000259" key="5">
    <source>
        <dbReference type="PROSITE" id="PS50011"/>
    </source>
</evidence>
<sequence>MYSNQDPEEQFELNELIGEGAYAKVYKGKHKNGQIVAIKIVPSTGEIQSLIKEIQILKECQHAHIVQYYGSFYKDGNLWLVMEYCVGGSIIDLLKITQKTLTESEIAAILYHVLLGIEYLHANKKIHRDIKAGNILLDEKGTIKIADFGVAAQLIYTNADKGTVIGTPVYMSPEVISKNRYNHLTDIWSLGVTAIELAEGKPPYSHIHPVRAMFAIKNNPPQGLTNPEKWSKEFNDFVKSCLKVQVSERPTAQQLLQSPFIKQGKQDQKKLVNLIDNFLNQIDEYRQSKTQGNVEKIQTLISKQEDSQDEEQSCGTVVECGTLVIKEEEAQSKSKSEKELDFVTYAKKEKIINEIIDEQLSDEQQMENMNQDERKKFLAFLQSQMEEEISKVKQKYMPKIDMLTQKIKQNESPELPKLQEYIPQSKQQEYIPQNRQQEYIKQQEYISQSKQQEYILQSKQQEYIPQSKQQEYIPQNKPQQLIQTQQSQLIQQQQPQKIEVSVPFQVNPEVLQKLSNMKIPQIKIQNVSSPTAQLRSNPKQKVKPEYLVKQNINSNY</sequence>
<evidence type="ECO:0000256" key="3">
    <source>
        <dbReference type="ARBA" id="ARBA00022840"/>
    </source>
</evidence>
<dbReference type="EC" id="2.7.11.1" evidence="1"/>
<accession>A0A8S1K9Z8</accession>
<comment type="caution">
    <text evidence="6">The sequence shown here is derived from an EMBL/GenBank/DDBJ whole genome shotgun (WGS) entry which is preliminary data.</text>
</comment>
<evidence type="ECO:0000313" key="6">
    <source>
        <dbReference type="EMBL" id="CAD8051467.1"/>
    </source>
</evidence>
<dbReference type="PROSITE" id="PS00107">
    <property type="entry name" value="PROTEIN_KINASE_ATP"/>
    <property type="match status" value="1"/>
</dbReference>
<dbReference type="GO" id="GO:0005737">
    <property type="term" value="C:cytoplasm"/>
    <property type="evidence" value="ECO:0007669"/>
    <property type="project" value="TreeGrafter"/>
</dbReference>
<feature type="domain" description="Protein kinase" evidence="5">
    <location>
        <begin position="11"/>
        <end position="261"/>
    </location>
</feature>
<name>A0A8S1K9Z8_PARPR</name>